<feature type="region of interest" description="Disordered" evidence="4">
    <location>
        <begin position="530"/>
        <end position="583"/>
    </location>
</feature>
<dbReference type="GO" id="GO:0031124">
    <property type="term" value="P:mRNA 3'-end processing"/>
    <property type="evidence" value="ECO:0007669"/>
    <property type="project" value="InterPro"/>
</dbReference>
<dbReference type="InterPro" id="IPR045243">
    <property type="entry name" value="Rna14-like"/>
</dbReference>
<proteinExistence type="predicted"/>
<feature type="domain" description="Suppressor of forked" evidence="5">
    <location>
        <begin position="255"/>
        <end position="397"/>
    </location>
</feature>
<dbReference type="InterPro" id="IPR008847">
    <property type="entry name" value="Suf"/>
</dbReference>
<dbReference type="AlphaFoldDB" id="A0A7R9IYU0"/>
<protein>
    <submittedName>
        <fullName evidence="6">(California timema) hypothetical protein</fullName>
    </submittedName>
</protein>
<accession>A0A7R9IYU0</accession>
<reference evidence="6" key="1">
    <citation type="submission" date="2020-11" db="EMBL/GenBank/DDBJ databases">
        <authorList>
            <person name="Tran Van P."/>
        </authorList>
    </citation>
    <scope>NUCLEOTIDE SEQUENCE</scope>
</reference>
<evidence type="ECO:0000259" key="5">
    <source>
        <dbReference type="Pfam" id="PF05843"/>
    </source>
</evidence>
<dbReference type="Pfam" id="PF05843">
    <property type="entry name" value="Suf"/>
    <property type="match status" value="2"/>
</dbReference>
<dbReference type="PANTHER" id="PTHR19980">
    <property type="entry name" value="RNA CLEAVAGE STIMULATION FACTOR"/>
    <property type="match status" value="1"/>
</dbReference>
<organism evidence="6">
    <name type="scientific">Timema californicum</name>
    <name type="common">California timema</name>
    <name type="synonym">Walking stick</name>
    <dbReference type="NCBI Taxonomy" id="61474"/>
    <lineage>
        <taxon>Eukaryota</taxon>
        <taxon>Metazoa</taxon>
        <taxon>Ecdysozoa</taxon>
        <taxon>Arthropoda</taxon>
        <taxon>Hexapoda</taxon>
        <taxon>Insecta</taxon>
        <taxon>Pterygota</taxon>
        <taxon>Neoptera</taxon>
        <taxon>Polyneoptera</taxon>
        <taxon>Phasmatodea</taxon>
        <taxon>Timematodea</taxon>
        <taxon>Timematoidea</taxon>
        <taxon>Timematidae</taxon>
        <taxon>Timema</taxon>
    </lineage>
</organism>
<keyword evidence="3" id="KW-0539">Nucleus</keyword>
<evidence type="ECO:0000313" key="6">
    <source>
        <dbReference type="EMBL" id="CAD7569317.1"/>
    </source>
</evidence>
<dbReference type="InterPro" id="IPR011990">
    <property type="entry name" value="TPR-like_helical_dom_sf"/>
</dbReference>
<comment type="subcellular location">
    <subcellularLocation>
        <location evidence="1">Nucleus</location>
    </subcellularLocation>
</comment>
<dbReference type="SMART" id="SM00386">
    <property type="entry name" value="HAT"/>
    <property type="match status" value="7"/>
</dbReference>
<gene>
    <name evidence="6" type="ORF">TCMB3V08_LOCUS2059</name>
</gene>
<keyword evidence="2" id="KW-0677">Repeat</keyword>
<feature type="compositionally biased region" description="Polar residues" evidence="4">
    <location>
        <begin position="531"/>
        <end position="542"/>
    </location>
</feature>
<sequence length="583" mass="67440">MADEKLEIDWGNDKLFKAQKQIEENQYDLEAWSLLVREAQGKWIDDVRPLFEKLVTTFPSTGRYWKIYIEQEMKARHFEKVEKLFQRCLMKVLNIDLWKLYLAYVKETKSILPSYKEKMAQAYDFALDKIGMDIQSYAIWNDYVNFLKAVEAVGSYAENQKISAVRKVYQRGVVNPMVNIEQFWKDYMTFEQNINPIIAEKMAMERSRDYMNARRVTKEFEAVTRGLNRNSPSVPPTGQTEELKQVDLWKKYIAAREDVRSRYHVFVAAALMEYYCSKDKNIAFRIFELGLKKFSDNPDYILCYIDYLSHLNEDNNTRVLFERVLSSGSLEPEKSVEIWNRFLEFESNIGDLASIVKVEKRRSAVLEQIKEFEGKETAQLVDRYKFQNLYPCSAAELKSIGYNEVAKTSVKSFHPLSSGVLLETEEETNHIPRPDFSQMIPFKPKAQAVPGDHPVPGGIFPHPPAVAQLCTLLPPPDCFHGPFVSVDSIMDIFNKIQLPDTPPLPSGDNDNDVKLFDLAKSIHWIVDDSQDGSISVPPNLNTQKRRRRALNDRSMMDDSEDDDLAGAPPVNDIYRARQQKRVK</sequence>
<evidence type="ECO:0000256" key="3">
    <source>
        <dbReference type="ARBA" id="ARBA00023242"/>
    </source>
</evidence>
<evidence type="ECO:0000256" key="2">
    <source>
        <dbReference type="ARBA" id="ARBA00022737"/>
    </source>
</evidence>
<dbReference type="SUPFAM" id="SSF48452">
    <property type="entry name" value="TPR-like"/>
    <property type="match status" value="2"/>
</dbReference>
<dbReference type="Gene3D" id="1.25.40.1040">
    <property type="match status" value="2"/>
</dbReference>
<evidence type="ECO:0000256" key="4">
    <source>
        <dbReference type="SAM" id="MobiDB-lite"/>
    </source>
</evidence>
<dbReference type="PANTHER" id="PTHR19980:SF0">
    <property type="entry name" value="CLEAVAGE STIMULATION FACTOR SUBUNIT 3"/>
    <property type="match status" value="1"/>
</dbReference>
<evidence type="ECO:0000256" key="1">
    <source>
        <dbReference type="ARBA" id="ARBA00004123"/>
    </source>
</evidence>
<dbReference type="GO" id="GO:0003729">
    <property type="term" value="F:mRNA binding"/>
    <property type="evidence" value="ECO:0007669"/>
    <property type="project" value="TreeGrafter"/>
</dbReference>
<name>A0A7R9IYU0_TIMCA</name>
<dbReference type="GO" id="GO:0005634">
    <property type="term" value="C:nucleus"/>
    <property type="evidence" value="ECO:0007669"/>
    <property type="project" value="UniProtKB-SubCell"/>
</dbReference>
<feature type="domain" description="Suppressor of forked" evidence="5">
    <location>
        <begin position="14"/>
        <end position="254"/>
    </location>
</feature>
<dbReference type="InterPro" id="IPR003107">
    <property type="entry name" value="HAT"/>
</dbReference>
<dbReference type="EMBL" id="OE179634">
    <property type="protein sequence ID" value="CAD7569317.1"/>
    <property type="molecule type" value="Genomic_DNA"/>
</dbReference>